<dbReference type="Pfam" id="PF09117">
    <property type="entry name" value="MiAMP1"/>
    <property type="match status" value="1"/>
</dbReference>
<feature type="chain" id="PRO_5042932646" evidence="1">
    <location>
        <begin position="20"/>
        <end position="97"/>
    </location>
</feature>
<sequence>MAATLLVLVVALMSIGADATHMVTYTGNYYTGDTQVISACGCTNIIYKNSYKYYAEGQSTRLYNNYDCQGTAQTTLSSNTNTQSPTGFGWNSAFILC</sequence>
<evidence type="ECO:0000313" key="3">
    <source>
        <dbReference type="Proteomes" id="UP001417504"/>
    </source>
</evidence>
<dbReference type="AlphaFoldDB" id="A0AAP0PV84"/>
<dbReference type="InterPro" id="IPR015791">
    <property type="entry name" value="Antimic/Inh_G_crystallin-like"/>
</dbReference>
<keyword evidence="1" id="KW-0732">Signal</keyword>
<dbReference type="InterPro" id="IPR015201">
    <property type="entry name" value="Antimicrobial_MiAMP1"/>
</dbReference>
<dbReference type="Proteomes" id="UP001417504">
    <property type="component" value="Unassembled WGS sequence"/>
</dbReference>
<proteinExistence type="predicted"/>
<dbReference type="InterPro" id="IPR011024">
    <property type="entry name" value="G_crystallin-like"/>
</dbReference>
<dbReference type="Gene3D" id="2.60.20.30">
    <property type="match status" value="1"/>
</dbReference>
<dbReference type="SUPFAM" id="SSF49695">
    <property type="entry name" value="gamma-Crystallin-like"/>
    <property type="match status" value="1"/>
</dbReference>
<keyword evidence="3" id="KW-1185">Reference proteome</keyword>
<dbReference type="GO" id="GO:0045926">
    <property type="term" value="P:negative regulation of growth"/>
    <property type="evidence" value="ECO:0007669"/>
    <property type="project" value="InterPro"/>
</dbReference>
<gene>
    <name evidence="2" type="ORF">Sjap_003204</name>
</gene>
<dbReference type="EMBL" id="JBBNAE010000001">
    <property type="protein sequence ID" value="KAK9155724.1"/>
    <property type="molecule type" value="Genomic_DNA"/>
</dbReference>
<name>A0AAP0PV84_9MAGN</name>
<feature type="signal peptide" evidence="1">
    <location>
        <begin position="1"/>
        <end position="19"/>
    </location>
</feature>
<reference evidence="2 3" key="1">
    <citation type="submission" date="2024-01" db="EMBL/GenBank/DDBJ databases">
        <title>Genome assemblies of Stephania.</title>
        <authorList>
            <person name="Yang L."/>
        </authorList>
    </citation>
    <scope>NUCLEOTIDE SEQUENCE [LARGE SCALE GENOMIC DNA]</scope>
    <source>
        <strain evidence="2">QJT</strain>
        <tissue evidence="2">Leaf</tissue>
    </source>
</reference>
<evidence type="ECO:0000313" key="2">
    <source>
        <dbReference type="EMBL" id="KAK9155724.1"/>
    </source>
</evidence>
<organism evidence="2 3">
    <name type="scientific">Stephania japonica</name>
    <dbReference type="NCBI Taxonomy" id="461633"/>
    <lineage>
        <taxon>Eukaryota</taxon>
        <taxon>Viridiplantae</taxon>
        <taxon>Streptophyta</taxon>
        <taxon>Embryophyta</taxon>
        <taxon>Tracheophyta</taxon>
        <taxon>Spermatophyta</taxon>
        <taxon>Magnoliopsida</taxon>
        <taxon>Ranunculales</taxon>
        <taxon>Menispermaceae</taxon>
        <taxon>Menispermoideae</taxon>
        <taxon>Cissampelideae</taxon>
        <taxon>Stephania</taxon>
    </lineage>
</organism>
<comment type="caution">
    <text evidence="2">The sequence shown here is derived from an EMBL/GenBank/DDBJ whole genome shotgun (WGS) entry which is preliminary data.</text>
</comment>
<protein>
    <submittedName>
        <fullName evidence="2">Uncharacterized protein</fullName>
    </submittedName>
</protein>
<accession>A0AAP0PV84</accession>
<evidence type="ECO:0000256" key="1">
    <source>
        <dbReference type="SAM" id="SignalP"/>
    </source>
</evidence>
<dbReference type="GO" id="GO:0006952">
    <property type="term" value="P:defense response"/>
    <property type="evidence" value="ECO:0007669"/>
    <property type="project" value="InterPro"/>
</dbReference>